<feature type="transmembrane region" description="Helical" evidence="1">
    <location>
        <begin position="111"/>
        <end position="140"/>
    </location>
</feature>
<dbReference type="RefSeq" id="WP_200757557.1">
    <property type="nucleotide sequence ID" value="NZ_AP023366.1"/>
</dbReference>
<feature type="transmembrane region" description="Helical" evidence="1">
    <location>
        <begin position="32"/>
        <end position="57"/>
    </location>
</feature>
<keyword evidence="4" id="KW-1185">Reference proteome</keyword>
<gene>
    <name evidence="3" type="ORF">skT53_24940</name>
</gene>
<dbReference type="InterPro" id="IPR018639">
    <property type="entry name" value="DUF2062"/>
</dbReference>
<evidence type="ECO:0000313" key="3">
    <source>
        <dbReference type="EMBL" id="BCJ87509.1"/>
    </source>
</evidence>
<proteinExistence type="predicted"/>
<dbReference type="AlphaFoldDB" id="A0A7I8DEY2"/>
<evidence type="ECO:0000256" key="1">
    <source>
        <dbReference type="SAM" id="Phobius"/>
    </source>
</evidence>
<sequence>MPNPQHSRYVKLKRSMRTQYLKLLRSPGGARYVAMGFAVGFGLEMMLPVTAYLGYILFYPAVRLSGGSLPAAIIGNIIGKVSLLPAVLLPFGHMLGSWLLPHRLHGIPPYIYGYLKTLMGMTLFAVILGILSYFPVRYLYEVNRKHRLKKSEEKRAAKASVEEL</sequence>
<evidence type="ECO:0000259" key="2">
    <source>
        <dbReference type="Pfam" id="PF09835"/>
    </source>
</evidence>
<accession>A0A7I8DEY2</accession>
<keyword evidence="1" id="KW-0472">Membrane</keyword>
<dbReference type="KEGG" id="eff:skT53_24940"/>
<organism evidence="3 4">
    <name type="scientific">Effusibacillus dendaii</name>
    <dbReference type="NCBI Taxonomy" id="2743772"/>
    <lineage>
        <taxon>Bacteria</taxon>
        <taxon>Bacillati</taxon>
        <taxon>Bacillota</taxon>
        <taxon>Bacilli</taxon>
        <taxon>Bacillales</taxon>
        <taxon>Alicyclobacillaceae</taxon>
        <taxon>Effusibacillus</taxon>
    </lineage>
</organism>
<feature type="domain" description="DUF2062" evidence="2">
    <location>
        <begin position="14"/>
        <end position="148"/>
    </location>
</feature>
<keyword evidence="1" id="KW-0812">Transmembrane</keyword>
<keyword evidence="1" id="KW-1133">Transmembrane helix</keyword>
<dbReference type="Pfam" id="PF09835">
    <property type="entry name" value="DUF2062"/>
    <property type="match status" value="1"/>
</dbReference>
<reference evidence="3 4" key="1">
    <citation type="submission" date="2020-08" db="EMBL/GenBank/DDBJ databases">
        <title>Complete Genome Sequence of Effusibacillus dendaii Strain skT53, Isolated from Farmland soil.</title>
        <authorList>
            <person name="Konishi T."/>
            <person name="Kawasaki H."/>
        </authorList>
    </citation>
    <scope>NUCLEOTIDE SEQUENCE [LARGE SCALE GENOMIC DNA]</scope>
    <source>
        <strain evidence="4">skT53</strain>
    </source>
</reference>
<dbReference type="Proteomes" id="UP000593802">
    <property type="component" value="Chromosome"/>
</dbReference>
<evidence type="ECO:0000313" key="4">
    <source>
        <dbReference type="Proteomes" id="UP000593802"/>
    </source>
</evidence>
<protein>
    <recommendedName>
        <fullName evidence="2">DUF2062 domain-containing protein</fullName>
    </recommendedName>
</protein>
<dbReference type="EMBL" id="AP023366">
    <property type="protein sequence ID" value="BCJ87509.1"/>
    <property type="molecule type" value="Genomic_DNA"/>
</dbReference>
<name>A0A7I8DEY2_9BACL</name>
<feature type="transmembrane region" description="Helical" evidence="1">
    <location>
        <begin position="69"/>
        <end position="91"/>
    </location>
</feature>